<name>A0A1E8GMB8_9LACT</name>
<dbReference type="SUPFAM" id="SSF56784">
    <property type="entry name" value="HAD-like"/>
    <property type="match status" value="1"/>
</dbReference>
<evidence type="ECO:0000313" key="2">
    <source>
        <dbReference type="Proteomes" id="UP000178622"/>
    </source>
</evidence>
<keyword evidence="2" id="KW-1185">Reference proteome</keyword>
<dbReference type="RefSeq" id="WP_070792716.1">
    <property type="nucleotide sequence ID" value="NZ_MKIR01000023.1"/>
</dbReference>
<dbReference type="AlphaFoldDB" id="A0A1E8GMB8"/>
<dbReference type="OrthoDB" id="2241955at2"/>
<accession>A0A1E8GMB8</accession>
<proteinExistence type="predicted"/>
<organism evidence="1 2">
    <name type="scientific">Floricoccus tropicus</name>
    <dbReference type="NCBI Taxonomy" id="1859473"/>
    <lineage>
        <taxon>Bacteria</taxon>
        <taxon>Bacillati</taxon>
        <taxon>Bacillota</taxon>
        <taxon>Bacilli</taxon>
        <taxon>Lactobacillales</taxon>
        <taxon>Streptococcaceae</taxon>
        <taxon>Floricoccus</taxon>
    </lineage>
</organism>
<dbReference type="InterPro" id="IPR036412">
    <property type="entry name" value="HAD-like_sf"/>
</dbReference>
<dbReference type="Proteomes" id="UP000178622">
    <property type="component" value="Unassembled WGS sequence"/>
</dbReference>
<dbReference type="EMBL" id="MKIR01000023">
    <property type="protein sequence ID" value="OFI48783.1"/>
    <property type="molecule type" value="Genomic_DNA"/>
</dbReference>
<dbReference type="STRING" id="1859473.BG261_05185"/>
<protein>
    <recommendedName>
        <fullName evidence="3">FCP1 homology domain-containing protein</fullName>
    </recommendedName>
</protein>
<sequence length="151" mass="17180">MKFLLLDIDDTISPWLYKRNDAIFIDSMGIELGIPNHIADWLRNSSKNDIKIIWCTSRPPVVCSLIERVIGFKTEGRLSFINPKAYEWNKLYAIIKFCNENVDDIVILADNDIKEGTKGINKLPINLKLIDPSDSIRGCLSIEDLSIIDSL</sequence>
<gene>
    <name evidence="1" type="ORF">BG261_05185</name>
</gene>
<evidence type="ECO:0008006" key="3">
    <source>
        <dbReference type="Google" id="ProtNLM"/>
    </source>
</evidence>
<comment type="caution">
    <text evidence="1">The sequence shown here is derived from an EMBL/GenBank/DDBJ whole genome shotgun (WGS) entry which is preliminary data.</text>
</comment>
<evidence type="ECO:0000313" key="1">
    <source>
        <dbReference type="EMBL" id="OFI48783.1"/>
    </source>
</evidence>
<reference evidence="2" key="1">
    <citation type="submission" date="2016-09" db="EMBL/GenBank/DDBJ databases">
        <title>Draft genome sequence of a novel species of the family Streptococcaceae isolated from flowers.</title>
        <authorList>
            <person name="Chuah L.-O."/>
            <person name="Yap K.-P."/>
            <person name="Thong K.L."/>
            <person name="Liong M.T."/>
            <person name="Ahmad R."/>
            <person name="Rusul G."/>
        </authorList>
    </citation>
    <scope>NUCLEOTIDE SEQUENCE [LARGE SCALE GENOMIC DNA]</scope>
    <source>
        <strain evidence="2">DF1</strain>
    </source>
</reference>